<evidence type="ECO:0000256" key="4">
    <source>
        <dbReference type="ARBA" id="ARBA00022692"/>
    </source>
</evidence>
<feature type="transmembrane region" description="Helical" evidence="7">
    <location>
        <begin position="280"/>
        <end position="302"/>
    </location>
</feature>
<accession>A0A5A5TGE6</accession>
<evidence type="ECO:0000259" key="8">
    <source>
        <dbReference type="PROSITE" id="PS50928"/>
    </source>
</evidence>
<proteinExistence type="inferred from homology"/>
<evidence type="ECO:0000313" key="9">
    <source>
        <dbReference type="EMBL" id="GCF10315.1"/>
    </source>
</evidence>
<dbReference type="GO" id="GO:0055085">
    <property type="term" value="P:transmembrane transport"/>
    <property type="evidence" value="ECO:0007669"/>
    <property type="project" value="InterPro"/>
</dbReference>
<feature type="domain" description="ABC transmembrane type-1" evidence="8">
    <location>
        <begin position="89"/>
        <end position="301"/>
    </location>
</feature>
<dbReference type="OrthoDB" id="9761387at2"/>
<comment type="subcellular location">
    <subcellularLocation>
        <location evidence="1 7">Cell membrane</location>
        <topology evidence="1 7">Multi-pass membrane protein</topology>
    </subcellularLocation>
</comment>
<keyword evidence="3" id="KW-1003">Cell membrane</keyword>
<feature type="transmembrane region" description="Helical" evidence="7">
    <location>
        <begin position="30"/>
        <end position="52"/>
    </location>
</feature>
<evidence type="ECO:0000256" key="1">
    <source>
        <dbReference type="ARBA" id="ARBA00004651"/>
    </source>
</evidence>
<reference evidence="9 10" key="1">
    <citation type="submission" date="2019-01" db="EMBL/GenBank/DDBJ databases">
        <title>Draft genome sequence of Dictyobacter sp. Uno17.</title>
        <authorList>
            <person name="Wang C.M."/>
            <person name="Zheng Y."/>
            <person name="Sakai Y."/>
            <person name="Abe K."/>
            <person name="Yokota A."/>
            <person name="Yabe S."/>
        </authorList>
    </citation>
    <scope>NUCLEOTIDE SEQUENCE [LARGE SCALE GENOMIC DNA]</scope>
    <source>
        <strain evidence="9 10">Uno17</strain>
    </source>
</reference>
<keyword evidence="6 7" id="KW-0472">Membrane</keyword>
<keyword evidence="10" id="KW-1185">Reference proteome</keyword>
<dbReference type="Gene3D" id="1.10.3720.10">
    <property type="entry name" value="MetI-like"/>
    <property type="match status" value="1"/>
</dbReference>
<keyword evidence="4 7" id="KW-0812">Transmembrane</keyword>
<dbReference type="EMBL" id="BIXY01000067">
    <property type="protein sequence ID" value="GCF10315.1"/>
    <property type="molecule type" value="Genomic_DNA"/>
</dbReference>
<dbReference type="Proteomes" id="UP000322530">
    <property type="component" value="Unassembled WGS sequence"/>
</dbReference>
<dbReference type="PROSITE" id="PS50928">
    <property type="entry name" value="ABC_TM1"/>
    <property type="match status" value="1"/>
</dbReference>
<keyword evidence="2 7" id="KW-0813">Transport</keyword>
<feature type="transmembrane region" description="Helical" evidence="7">
    <location>
        <begin position="153"/>
        <end position="179"/>
    </location>
</feature>
<dbReference type="InterPro" id="IPR000515">
    <property type="entry name" value="MetI-like"/>
</dbReference>
<protein>
    <submittedName>
        <fullName evidence="9">ABC transporter permease</fullName>
    </submittedName>
</protein>
<feature type="transmembrane region" description="Helical" evidence="7">
    <location>
        <begin position="93"/>
        <end position="114"/>
    </location>
</feature>
<dbReference type="PANTHER" id="PTHR43005">
    <property type="entry name" value="BLR7065 PROTEIN"/>
    <property type="match status" value="1"/>
</dbReference>
<dbReference type="InterPro" id="IPR035906">
    <property type="entry name" value="MetI-like_sf"/>
</dbReference>
<name>A0A5A5TGE6_9CHLR</name>
<feature type="transmembrane region" description="Helical" evidence="7">
    <location>
        <begin position="224"/>
        <end position="244"/>
    </location>
</feature>
<evidence type="ECO:0000256" key="3">
    <source>
        <dbReference type="ARBA" id="ARBA00022475"/>
    </source>
</evidence>
<evidence type="ECO:0000256" key="5">
    <source>
        <dbReference type="ARBA" id="ARBA00022989"/>
    </source>
</evidence>
<gene>
    <name evidence="9" type="ORF">KDI_38790</name>
</gene>
<dbReference type="GO" id="GO:0005886">
    <property type="term" value="C:plasma membrane"/>
    <property type="evidence" value="ECO:0007669"/>
    <property type="project" value="UniProtKB-SubCell"/>
</dbReference>
<dbReference type="AlphaFoldDB" id="A0A5A5TGE6"/>
<keyword evidence="5 7" id="KW-1133">Transmembrane helix</keyword>
<comment type="similarity">
    <text evidence="7">Belongs to the binding-protein-dependent transport system permease family.</text>
</comment>
<dbReference type="PANTHER" id="PTHR43005:SF2">
    <property type="entry name" value="INTEGRAL MEMBRANE SUGAR TRANSPORT PROTEIN"/>
    <property type="match status" value="1"/>
</dbReference>
<dbReference type="SUPFAM" id="SSF161098">
    <property type="entry name" value="MetI-like"/>
    <property type="match status" value="1"/>
</dbReference>
<comment type="caution">
    <text evidence="9">The sequence shown here is derived from an EMBL/GenBank/DDBJ whole genome shotgun (WGS) entry which is preliminary data.</text>
</comment>
<dbReference type="CDD" id="cd06261">
    <property type="entry name" value="TM_PBP2"/>
    <property type="match status" value="1"/>
</dbReference>
<dbReference type="Pfam" id="PF00528">
    <property type="entry name" value="BPD_transp_1"/>
    <property type="match status" value="1"/>
</dbReference>
<evidence type="ECO:0000256" key="2">
    <source>
        <dbReference type="ARBA" id="ARBA00022448"/>
    </source>
</evidence>
<evidence type="ECO:0000313" key="10">
    <source>
        <dbReference type="Proteomes" id="UP000322530"/>
    </source>
</evidence>
<evidence type="ECO:0000256" key="7">
    <source>
        <dbReference type="RuleBase" id="RU363032"/>
    </source>
</evidence>
<feature type="transmembrane region" description="Helical" evidence="7">
    <location>
        <begin position="126"/>
        <end position="147"/>
    </location>
</feature>
<evidence type="ECO:0000256" key="6">
    <source>
        <dbReference type="ARBA" id="ARBA00023136"/>
    </source>
</evidence>
<organism evidence="9 10">
    <name type="scientific">Dictyobacter arantiisoli</name>
    <dbReference type="NCBI Taxonomy" id="2014874"/>
    <lineage>
        <taxon>Bacteria</taxon>
        <taxon>Bacillati</taxon>
        <taxon>Chloroflexota</taxon>
        <taxon>Ktedonobacteria</taxon>
        <taxon>Ktedonobacterales</taxon>
        <taxon>Dictyobacteraceae</taxon>
        <taxon>Dictyobacter</taxon>
    </lineage>
</organism>
<dbReference type="RefSeq" id="WP_149403205.1">
    <property type="nucleotide sequence ID" value="NZ_BIXY01000067.1"/>
</dbReference>
<sequence>MATQVVRQIHKSAQTPSHSWRDRLPGQGQWTPYLFVLPTLILILVIAIYPMLDSIHISLLNNPLIAHPRFVGLRNYGRILIDPVFQLAFKTTLIFAVCSVVLETIFGLGIALLINQTFPGRGLVRTVILVPWAFPTVVSAQMWLLMYNDQTGVITYLLQMFHLLGPGTTLLGTSAGVIFASVITDVWKTTPFMALLILAGLQVIPTEMYEASDVDGTTRWQRFFYITLPLLKRPLMIALLFRALDAIRVFDLFYVFGLRSVPSLASYANLKMFAGTAYDFAPGVAVAVIVFLIGIVVSLLLVPMMRDNT</sequence>